<keyword evidence="1" id="KW-1133">Transmembrane helix</keyword>
<comment type="caution">
    <text evidence="2">The sequence shown here is derived from an EMBL/GenBank/DDBJ whole genome shotgun (WGS) entry which is preliminary data.</text>
</comment>
<evidence type="ECO:0000313" key="3">
    <source>
        <dbReference type="Proteomes" id="UP000186601"/>
    </source>
</evidence>
<accession>A0A2R6NJD3</accession>
<dbReference type="EMBL" id="MLYV02001176">
    <property type="protein sequence ID" value="PSR72464.1"/>
    <property type="molecule type" value="Genomic_DNA"/>
</dbReference>
<gene>
    <name evidence="2" type="ORF">PHLCEN_2v11678</name>
</gene>
<organism evidence="2 3">
    <name type="scientific">Hermanssonia centrifuga</name>
    <dbReference type="NCBI Taxonomy" id="98765"/>
    <lineage>
        <taxon>Eukaryota</taxon>
        <taxon>Fungi</taxon>
        <taxon>Dikarya</taxon>
        <taxon>Basidiomycota</taxon>
        <taxon>Agaricomycotina</taxon>
        <taxon>Agaricomycetes</taxon>
        <taxon>Polyporales</taxon>
        <taxon>Meruliaceae</taxon>
        <taxon>Hermanssonia</taxon>
    </lineage>
</organism>
<keyword evidence="1" id="KW-0472">Membrane</keyword>
<sequence length="151" mass="15934">MDISVSSLSEQSTSREPVLPPLADLQSVLRRVQSDGAITQAGVFNALAPLLVFLALLILGIIALQPGSSAQRVLKAPNEHMHDILKGISVIFGGLIVGAGMFRALIWGIALGVEAILNSDVKRASDTQRCLTPKEQAVPNTTSALLSGIFH</sequence>
<dbReference type="Proteomes" id="UP000186601">
    <property type="component" value="Unassembled WGS sequence"/>
</dbReference>
<keyword evidence="1" id="KW-0812">Transmembrane</keyword>
<reference evidence="2 3" key="1">
    <citation type="submission" date="2018-02" db="EMBL/GenBank/DDBJ databases">
        <title>Genome sequence of the basidiomycete white-rot fungus Phlebia centrifuga.</title>
        <authorList>
            <person name="Granchi Z."/>
            <person name="Peng M."/>
            <person name="de Vries R.P."/>
            <person name="Hilden K."/>
            <person name="Makela M.R."/>
            <person name="Grigoriev I."/>
            <person name="Riley R."/>
        </authorList>
    </citation>
    <scope>NUCLEOTIDE SEQUENCE [LARGE SCALE GENOMIC DNA]</scope>
    <source>
        <strain evidence="2 3">FBCC195</strain>
    </source>
</reference>
<protein>
    <submittedName>
        <fullName evidence="2">Uncharacterized protein</fullName>
    </submittedName>
</protein>
<evidence type="ECO:0000256" key="1">
    <source>
        <dbReference type="SAM" id="Phobius"/>
    </source>
</evidence>
<feature type="transmembrane region" description="Helical" evidence="1">
    <location>
        <begin position="84"/>
        <end position="110"/>
    </location>
</feature>
<proteinExistence type="predicted"/>
<evidence type="ECO:0000313" key="2">
    <source>
        <dbReference type="EMBL" id="PSR72464.1"/>
    </source>
</evidence>
<keyword evidence="3" id="KW-1185">Reference proteome</keyword>
<dbReference type="AlphaFoldDB" id="A0A2R6NJD3"/>
<name>A0A2R6NJD3_9APHY</name>
<feature type="transmembrane region" description="Helical" evidence="1">
    <location>
        <begin position="43"/>
        <end position="64"/>
    </location>
</feature>